<name>A0A0J9Y0G6_BRUMA</name>
<gene>
    <name evidence="1" type="primary">Bm13155</name>
    <name evidence="1" type="ORF">BM_Bm13155</name>
</gene>
<protein>
    <submittedName>
        <fullName evidence="1">Bm13155</fullName>
    </submittedName>
</protein>
<accession>A0A0J9Y0G6</accession>
<reference evidence="1" key="2">
    <citation type="submission" date="2012-12" db="EMBL/GenBank/DDBJ databases">
        <authorList>
            <person name="Gao Y.W."/>
            <person name="Fan S.T."/>
            <person name="Sun H.T."/>
            <person name="Wang Z."/>
            <person name="Gao X.L."/>
            <person name="Li Y.G."/>
            <person name="Wang T.C."/>
            <person name="Zhang K."/>
            <person name="Xu W.W."/>
            <person name="Yu Z.J."/>
            <person name="Xia X.Z."/>
        </authorList>
    </citation>
    <scope>NUCLEOTIDE SEQUENCE</scope>
    <source>
        <strain evidence="1">FR3</strain>
    </source>
</reference>
<dbReference type="AlphaFoldDB" id="A0A0J9Y0G6"/>
<sequence length="39" mass="4439">MIVEYDSPIPEIILYYDRRVLKGGTKYNDLVDDYAGVSG</sequence>
<evidence type="ECO:0000313" key="1">
    <source>
        <dbReference type="EMBL" id="CDP99136.1"/>
    </source>
</evidence>
<reference evidence="1" key="1">
    <citation type="journal article" date="2007" name="Science">
        <title>Draft genome of the filarial nematode parasite Brugia malayi.</title>
        <authorList>
            <person name="Ghedin E."/>
            <person name="Wang S."/>
            <person name="Spiro D."/>
            <person name="Caler E."/>
            <person name="Zhao Q."/>
            <person name="Crabtree J."/>
            <person name="Allen J.E."/>
            <person name="Delcher A.L."/>
            <person name="Guiliano D.B."/>
            <person name="Miranda-Saavedra D."/>
            <person name="Angiuoli S.V."/>
            <person name="Creasy T."/>
            <person name="Amedeo P."/>
            <person name="Haas B."/>
            <person name="El-Sayed N.M."/>
            <person name="Wortman J.R."/>
            <person name="Feldblyum T."/>
            <person name="Tallon L."/>
            <person name="Schatz M."/>
            <person name="Shumway M."/>
            <person name="Koo H."/>
            <person name="Salzberg S.L."/>
            <person name="Schobel S."/>
            <person name="Pertea M."/>
            <person name="Pop M."/>
            <person name="White O."/>
            <person name="Barton G.J."/>
            <person name="Carlow C.K."/>
            <person name="Crawford M.J."/>
            <person name="Daub J."/>
            <person name="Dimmic M.W."/>
            <person name="Estes C.F."/>
            <person name="Foster J.M."/>
            <person name="Ganatra M."/>
            <person name="Gregory W.F."/>
            <person name="Johnson N.M."/>
            <person name="Jin J."/>
            <person name="Komuniecki R."/>
            <person name="Korf I."/>
            <person name="Kumar S."/>
            <person name="Laney S."/>
            <person name="Li B.W."/>
            <person name="Li W."/>
            <person name="Lindblom T.H."/>
            <person name="Lustigman S."/>
            <person name="Ma D."/>
            <person name="Maina C.V."/>
            <person name="Martin D.M."/>
            <person name="McCarter J.P."/>
            <person name="McReynolds L."/>
            <person name="Mitreva M."/>
            <person name="Nutman T.B."/>
            <person name="Parkinson J."/>
            <person name="Peregrin-Alvarez J.M."/>
            <person name="Poole C."/>
            <person name="Ren Q."/>
            <person name="Saunders L."/>
            <person name="Sluder A.E."/>
            <person name="Smith K."/>
            <person name="Stanke M."/>
            <person name="Unnasch T.R."/>
            <person name="Ware J."/>
            <person name="Wei A.D."/>
            <person name="Weil G."/>
            <person name="Williams D.J."/>
            <person name="Zhang Y."/>
            <person name="Williams S.A."/>
            <person name="Fraser-Liggett C."/>
            <person name="Slatko B."/>
            <person name="Blaxter M.L."/>
            <person name="Scott A.L."/>
        </authorList>
    </citation>
    <scope>NUCLEOTIDE SEQUENCE</scope>
    <source>
        <strain evidence="1">FR3</strain>
    </source>
</reference>
<dbReference type="EMBL" id="LN857006">
    <property type="protein sequence ID" value="CDP99136.1"/>
    <property type="molecule type" value="Genomic_DNA"/>
</dbReference>
<organism evidence="1">
    <name type="scientific">Brugia malayi</name>
    <name type="common">Filarial nematode worm</name>
    <dbReference type="NCBI Taxonomy" id="6279"/>
    <lineage>
        <taxon>Eukaryota</taxon>
        <taxon>Metazoa</taxon>
        <taxon>Ecdysozoa</taxon>
        <taxon>Nematoda</taxon>
        <taxon>Chromadorea</taxon>
        <taxon>Rhabditida</taxon>
        <taxon>Spirurina</taxon>
        <taxon>Spiruromorpha</taxon>
        <taxon>Filarioidea</taxon>
        <taxon>Onchocercidae</taxon>
        <taxon>Brugia</taxon>
    </lineage>
</organism>
<proteinExistence type="predicted"/>